<protein>
    <submittedName>
        <fullName evidence="2">Uncharacterized protein</fullName>
    </submittedName>
</protein>
<name>A0A914XWX1_9BILA</name>
<accession>A0A914XWX1</accession>
<evidence type="ECO:0000313" key="2">
    <source>
        <dbReference type="WBParaSite" id="PSU_v2.g11467.t1"/>
    </source>
</evidence>
<organism evidence="1 2">
    <name type="scientific">Panagrolaimus superbus</name>
    <dbReference type="NCBI Taxonomy" id="310955"/>
    <lineage>
        <taxon>Eukaryota</taxon>
        <taxon>Metazoa</taxon>
        <taxon>Ecdysozoa</taxon>
        <taxon>Nematoda</taxon>
        <taxon>Chromadorea</taxon>
        <taxon>Rhabditida</taxon>
        <taxon>Tylenchina</taxon>
        <taxon>Panagrolaimomorpha</taxon>
        <taxon>Panagrolaimoidea</taxon>
        <taxon>Panagrolaimidae</taxon>
        <taxon>Panagrolaimus</taxon>
    </lineage>
</organism>
<dbReference type="AlphaFoldDB" id="A0A914XWX1"/>
<evidence type="ECO:0000313" key="1">
    <source>
        <dbReference type="Proteomes" id="UP000887577"/>
    </source>
</evidence>
<reference evidence="2" key="1">
    <citation type="submission" date="2022-11" db="UniProtKB">
        <authorList>
            <consortium name="WormBaseParasite"/>
        </authorList>
    </citation>
    <scope>IDENTIFICATION</scope>
</reference>
<proteinExistence type="predicted"/>
<dbReference type="Proteomes" id="UP000887577">
    <property type="component" value="Unplaced"/>
</dbReference>
<sequence>MALKLMIVCKYFQHKNGFPYLVVKSVKSCGNIWIYQTLDGHRYSNQKIEDNSKKFWIIDEVELVFSENVASTLLLKTVVCNIRKLKLDNQIITFDQFKLLTDGGNVEICDLMETVITDNNGECVPLEDIFECLPNAF</sequence>
<keyword evidence="1" id="KW-1185">Reference proteome</keyword>
<dbReference type="WBParaSite" id="PSU_v2.g11467.t1">
    <property type="protein sequence ID" value="PSU_v2.g11467.t1"/>
    <property type="gene ID" value="PSU_v2.g11467"/>
</dbReference>